<feature type="compositionally biased region" description="Low complexity" evidence="1">
    <location>
        <begin position="729"/>
        <end position="743"/>
    </location>
</feature>
<feature type="region of interest" description="Disordered" evidence="1">
    <location>
        <begin position="562"/>
        <end position="716"/>
    </location>
</feature>
<gene>
    <name evidence="2" type="ORF">COCVIDRAFT_21960</name>
</gene>
<feature type="compositionally biased region" description="Basic and acidic residues" evidence="1">
    <location>
        <begin position="199"/>
        <end position="209"/>
    </location>
</feature>
<dbReference type="RefSeq" id="XP_014562052.1">
    <property type="nucleotide sequence ID" value="XM_014706566.1"/>
</dbReference>
<feature type="compositionally biased region" description="Basic and acidic residues" evidence="1">
    <location>
        <begin position="172"/>
        <end position="187"/>
    </location>
</feature>
<dbReference type="AlphaFoldDB" id="W7EQ85"/>
<feature type="compositionally biased region" description="Polar residues" evidence="1">
    <location>
        <begin position="617"/>
        <end position="633"/>
    </location>
</feature>
<evidence type="ECO:0000313" key="3">
    <source>
        <dbReference type="Proteomes" id="UP000054337"/>
    </source>
</evidence>
<feature type="compositionally biased region" description="Low complexity" evidence="1">
    <location>
        <begin position="601"/>
        <end position="612"/>
    </location>
</feature>
<feature type="region of interest" description="Disordered" evidence="1">
    <location>
        <begin position="144"/>
        <end position="227"/>
    </location>
</feature>
<proteinExistence type="predicted"/>
<keyword evidence="3" id="KW-1185">Reference proteome</keyword>
<feature type="region of interest" description="Disordered" evidence="1">
    <location>
        <begin position="1"/>
        <end position="70"/>
    </location>
</feature>
<feature type="region of interest" description="Disordered" evidence="1">
    <location>
        <begin position="405"/>
        <end position="460"/>
    </location>
</feature>
<feature type="compositionally biased region" description="Basic and acidic residues" evidence="1">
    <location>
        <begin position="106"/>
        <end position="122"/>
    </location>
</feature>
<feature type="region of interest" description="Disordered" evidence="1">
    <location>
        <begin position="729"/>
        <end position="807"/>
    </location>
</feature>
<dbReference type="GeneID" id="26252814"/>
<name>W7EQ85_BIPV3</name>
<sequence length="854" mass="92485">MALITAQTSIADPAPDENTDPLAAENSAYFSPQKRARPAASSLRSPLVRERFLRETTMSATPQPRTPTGGHRIVVRVRNNPLPADLEVGKNIFRPPMNCSSSRVSPKKDATGVRDSTAENAKELTTPTKMRSTSPLKMMITMKPSPAKAAVSTPPKATAPKHDFRTGSPTKKPSDLSRNRSTREQGSDKSTFGTPLKKGRPETPNHERPCSPVKRTIELDSPTSSVDMSPDLARNLVSHPNHLLRMLSGCLADATMDDDSAAIPVRRAIPNPSEYFTPIKKTRKPVNLQPKNIGDLTANVGSNNTSPAFDWPFSPGVERNLASPTPTPLRKASEKLQLVGSGSYERISEDDAPCVPDVAARLNFEKELSSILPLQGLEQIVNTSPEAQPTQLLSESGMDCFTDKTQESQASQYSSSYCPNTKRQRDTRADSGKQIEWSDANEDTLENSETQTASQDEHVETNLSISLELEKDTDNARTTSSIPIPALCKPVNLSELLPIPNSESTDQQDASSSGTVGRSTTLKKFNYNMSSLPRIKTNSPNKVALTKLPSKSTIPRCQSIGYLSAQTKDNRPAATESPNLKSASPSKTKGPASTISHKPTKSITTPIKTASTLPRLTRTSTKQPTTRLPSTSPWKLESPFATPPPPKRPLSLHIPPKLASIPTLKQKPSTPKPPRPLSLVSPKKIPLASTRTDNGTATLPRRSPTKFEKATSPTSPEKKVVVVVVQQESTTPSTTPPTLFLLPAPTPPLPSLASPTRPRRRRPATLFIPVPAPPPSSSSSSSSSEQQHTEQYLAPQDTDRNALRTPSKTILHSLDRAIDEKIAEDAARGVVVTAGGNRVRDLLEARKGRRGVRG</sequence>
<feature type="compositionally biased region" description="Polar residues" evidence="1">
    <location>
        <begin position="501"/>
        <end position="522"/>
    </location>
</feature>
<dbReference type="Proteomes" id="UP000054337">
    <property type="component" value="Unassembled WGS sequence"/>
</dbReference>
<feature type="region of interest" description="Disordered" evidence="1">
    <location>
        <begin position="498"/>
        <end position="522"/>
    </location>
</feature>
<accession>W7EQ85</accession>
<organism evidence="2 3">
    <name type="scientific">Bipolaris victoriae (strain FI3)</name>
    <name type="common">Victoria blight of oats agent</name>
    <name type="synonym">Cochliobolus victoriae</name>
    <dbReference type="NCBI Taxonomy" id="930091"/>
    <lineage>
        <taxon>Eukaryota</taxon>
        <taxon>Fungi</taxon>
        <taxon>Dikarya</taxon>
        <taxon>Ascomycota</taxon>
        <taxon>Pezizomycotina</taxon>
        <taxon>Dothideomycetes</taxon>
        <taxon>Pleosporomycetidae</taxon>
        <taxon>Pleosporales</taxon>
        <taxon>Pleosporineae</taxon>
        <taxon>Pleosporaceae</taxon>
        <taxon>Bipolaris</taxon>
    </lineage>
</organism>
<feature type="compositionally biased region" description="Low complexity" evidence="1">
    <location>
        <begin position="408"/>
        <end position="417"/>
    </location>
</feature>
<feature type="region of interest" description="Disordered" evidence="1">
    <location>
        <begin position="834"/>
        <end position="854"/>
    </location>
</feature>
<feature type="compositionally biased region" description="Polar residues" evidence="1">
    <location>
        <begin position="576"/>
        <end position="597"/>
    </location>
</feature>
<evidence type="ECO:0000313" key="2">
    <source>
        <dbReference type="EMBL" id="EUN32503.1"/>
    </source>
</evidence>
<protein>
    <submittedName>
        <fullName evidence="2">Uncharacterized protein</fullName>
    </submittedName>
</protein>
<feature type="compositionally biased region" description="Basic and acidic residues" evidence="1">
    <location>
        <begin position="423"/>
        <end position="433"/>
    </location>
</feature>
<dbReference type="EMBL" id="KI968693">
    <property type="protein sequence ID" value="EUN32503.1"/>
    <property type="molecule type" value="Genomic_DNA"/>
</dbReference>
<dbReference type="HOGENOM" id="CLU_332880_0_0_1"/>
<feature type="compositionally biased region" description="Polar residues" evidence="1">
    <location>
        <begin position="1"/>
        <end position="10"/>
    </location>
</feature>
<evidence type="ECO:0000256" key="1">
    <source>
        <dbReference type="SAM" id="MobiDB-lite"/>
    </source>
</evidence>
<feature type="region of interest" description="Disordered" evidence="1">
    <location>
        <begin position="97"/>
        <end position="131"/>
    </location>
</feature>
<dbReference type="OrthoDB" id="3790379at2759"/>
<reference evidence="2 3" key="1">
    <citation type="journal article" date="2013" name="PLoS Genet.">
        <title>Comparative genome structure, secondary metabolite, and effector coding capacity across Cochliobolus pathogens.</title>
        <authorList>
            <person name="Condon B.J."/>
            <person name="Leng Y."/>
            <person name="Wu D."/>
            <person name="Bushley K.E."/>
            <person name="Ohm R.A."/>
            <person name="Otillar R."/>
            <person name="Martin J."/>
            <person name="Schackwitz W."/>
            <person name="Grimwood J."/>
            <person name="MohdZainudin N."/>
            <person name="Xue C."/>
            <person name="Wang R."/>
            <person name="Manning V.A."/>
            <person name="Dhillon B."/>
            <person name="Tu Z.J."/>
            <person name="Steffenson B.J."/>
            <person name="Salamov A."/>
            <person name="Sun H."/>
            <person name="Lowry S."/>
            <person name="LaButti K."/>
            <person name="Han J."/>
            <person name="Copeland A."/>
            <person name="Lindquist E."/>
            <person name="Barry K."/>
            <person name="Schmutz J."/>
            <person name="Baker S.E."/>
            <person name="Ciuffetti L.M."/>
            <person name="Grigoriev I.V."/>
            <person name="Zhong S."/>
            <person name="Turgeon B.G."/>
        </authorList>
    </citation>
    <scope>NUCLEOTIDE SEQUENCE [LARGE SCALE GENOMIC DNA]</scope>
    <source>
        <strain evidence="2 3">FI3</strain>
    </source>
</reference>